<evidence type="ECO:0000313" key="3">
    <source>
        <dbReference type="EMBL" id="PJJ73887.1"/>
    </source>
</evidence>
<dbReference type="Pfam" id="PF03795">
    <property type="entry name" value="YCII"/>
    <property type="match status" value="1"/>
</dbReference>
<dbReference type="OrthoDB" id="3212458at2"/>
<sequence>MKYLISFPSGAMTFPAEELPAVSDAAHAVVADAKAAGVWVFGGGIDESVPPVLVDADGTVTEGTYPQTRQIEGGYAVLEVPDAAEAHRWAARIAAACRCAQEVRAFQHDPES</sequence>
<dbReference type="AlphaFoldDB" id="A0A2M9CPR5"/>
<comment type="caution">
    <text evidence="3">The sequence shown here is derived from an EMBL/GenBank/DDBJ whole genome shotgun (WGS) entry which is preliminary data.</text>
</comment>
<organism evidence="3 4">
    <name type="scientific">Sediminihabitans luteus</name>
    <dbReference type="NCBI Taxonomy" id="1138585"/>
    <lineage>
        <taxon>Bacteria</taxon>
        <taxon>Bacillati</taxon>
        <taxon>Actinomycetota</taxon>
        <taxon>Actinomycetes</taxon>
        <taxon>Micrococcales</taxon>
        <taxon>Cellulomonadaceae</taxon>
        <taxon>Sediminihabitans</taxon>
    </lineage>
</organism>
<dbReference type="SUPFAM" id="SSF54909">
    <property type="entry name" value="Dimeric alpha+beta barrel"/>
    <property type="match status" value="1"/>
</dbReference>
<feature type="domain" description="YCII-related" evidence="2">
    <location>
        <begin position="17"/>
        <end position="95"/>
    </location>
</feature>
<evidence type="ECO:0000256" key="1">
    <source>
        <dbReference type="ARBA" id="ARBA00007689"/>
    </source>
</evidence>
<dbReference type="InterPro" id="IPR011008">
    <property type="entry name" value="Dimeric_a/b-barrel"/>
</dbReference>
<reference evidence="3 4" key="1">
    <citation type="submission" date="2017-11" db="EMBL/GenBank/DDBJ databases">
        <title>Genomic Encyclopedia of Archaeal and Bacterial Type Strains, Phase II (KMG-II): From Individual Species to Whole Genera.</title>
        <authorList>
            <person name="Goeker M."/>
        </authorList>
    </citation>
    <scope>NUCLEOTIDE SEQUENCE [LARGE SCALE GENOMIC DNA]</scope>
    <source>
        <strain evidence="3 4">DSM 25478</strain>
    </source>
</reference>
<gene>
    <name evidence="3" type="ORF">CLV28_1371</name>
</gene>
<dbReference type="Proteomes" id="UP000231693">
    <property type="component" value="Unassembled WGS sequence"/>
</dbReference>
<dbReference type="RefSeq" id="WP_100422581.1">
    <property type="nucleotide sequence ID" value="NZ_BOOX01000002.1"/>
</dbReference>
<comment type="similarity">
    <text evidence="1">Belongs to the YciI family.</text>
</comment>
<dbReference type="Gene3D" id="3.30.70.1060">
    <property type="entry name" value="Dimeric alpha+beta barrel"/>
    <property type="match status" value="1"/>
</dbReference>
<dbReference type="InterPro" id="IPR005545">
    <property type="entry name" value="YCII"/>
</dbReference>
<dbReference type="EMBL" id="PGFE01000002">
    <property type="protein sequence ID" value="PJJ73887.1"/>
    <property type="molecule type" value="Genomic_DNA"/>
</dbReference>
<evidence type="ECO:0000313" key="4">
    <source>
        <dbReference type="Proteomes" id="UP000231693"/>
    </source>
</evidence>
<proteinExistence type="inferred from homology"/>
<evidence type="ECO:0000259" key="2">
    <source>
        <dbReference type="Pfam" id="PF03795"/>
    </source>
</evidence>
<name>A0A2M9CPR5_9CELL</name>
<accession>A0A2M9CPR5</accession>
<protein>
    <recommendedName>
        <fullName evidence="2">YCII-related domain-containing protein</fullName>
    </recommendedName>
</protein>
<keyword evidence="4" id="KW-1185">Reference proteome</keyword>